<keyword evidence="3" id="KW-1185">Reference proteome</keyword>
<sequence>MANRVSNDQLEELLEFLGKHPALAKGVGLGARSKETFDKQWNDLATKLNAHGSGSSKSGERLAKRRQDSSATGGGPSSQDDLSETDKKILSVIGKQAVFGDSEHRVPIFTTESDTGTVKLPETVKSTFNKMANMQDLHFRNCCFYTSKYQYTDTVYG</sequence>
<reference evidence="2" key="1">
    <citation type="submission" date="2021-04" db="EMBL/GenBank/DDBJ databases">
        <authorList>
            <person name="Tunstrom K."/>
        </authorList>
    </citation>
    <scope>NUCLEOTIDE SEQUENCE</scope>
</reference>
<gene>
    <name evidence="2" type="ORF">PAPOLLO_LOCUS16787</name>
</gene>
<name>A0A8S3XFS7_PARAO</name>
<organism evidence="2 3">
    <name type="scientific">Parnassius apollo</name>
    <name type="common">Apollo butterfly</name>
    <name type="synonym">Papilio apollo</name>
    <dbReference type="NCBI Taxonomy" id="110799"/>
    <lineage>
        <taxon>Eukaryota</taxon>
        <taxon>Metazoa</taxon>
        <taxon>Ecdysozoa</taxon>
        <taxon>Arthropoda</taxon>
        <taxon>Hexapoda</taxon>
        <taxon>Insecta</taxon>
        <taxon>Pterygota</taxon>
        <taxon>Neoptera</taxon>
        <taxon>Endopterygota</taxon>
        <taxon>Lepidoptera</taxon>
        <taxon>Glossata</taxon>
        <taxon>Ditrysia</taxon>
        <taxon>Papilionoidea</taxon>
        <taxon>Papilionidae</taxon>
        <taxon>Parnassiinae</taxon>
        <taxon>Parnassini</taxon>
        <taxon>Parnassius</taxon>
        <taxon>Parnassius</taxon>
    </lineage>
</organism>
<dbReference type="Proteomes" id="UP000691718">
    <property type="component" value="Unassembled WGS sequence"/>
</dbReference>
<protein>
    <submittedName>
        <fullName evidence="2">(apollo) hypothetical protein</fullName>
    </submittedName>
</protein>
<evidence type="ECO:0000313" key="3">
    <source>
        <dbReference type="Proteomes" id="UP000691718"/>
    </source>
</evidence>
<comment type="caution">
    <text evidence="2">The sequence shown here is derived from an EMBL/GenBank/DDBJ whole genome shotgun (WGS) entry which is preliminary data.</text>
</comment>
<evidence type="ECO:0000313" key="2">
    <source>
        <dbReference type="EMBL" id="CAG5018052.1"/>
    </source>
</evidence>
<dbReference type="OrthoDB" id="6931947at2759"/>
<proteinExistence type="predicted"/>
<feature type="region of interest" description="Disordered" evidence="1">
    <location>
        <begin position="48"/>
        <end position="86"/>
    </location>
</feature>
<evidence type="ECO:0000256" key="1">
    <source>
        <dbReference type="SAM" id="MobiDB-lite"/>
    </source>
</evidence>
<accession>A0A8S3XFS7</accession>
<dbReference type="AlphaFoldDB" id="A0A8S3XFS7"/>
<dbReference type="EMBL" id="CAJQZP010001125">
    <property type="protein sequence ID" value="CAG5018052.1"/>
    <property type="molecule type" value="Genomic_DNA"/>
</dbReference>
<feature type="compositionally biased region" description="Basic and acidic residues" evidence="1">
    <location>
        <begin position="58"/>
        <end position="68"/>
    </location>
</feature>